<keyword evidence="2" id="KW-1185">Reference proteome</keyword>
<evidence type="ECO:0000313" key="1">
    <source>
        <dbReference type="EMBL" id="ETK11012.1"/>
    </source>
</evidence>
<sequence>MNSVGSLKTIIPKKCLTLLGGWNFALRFSTDEFLF</sequence>
<organism evidence="1 2">
    <name type="scientific">Tannerella sp. oral taxon BU063 isolate Cell 6/7/9</name>
    <dbReference type="NCBI Taxonomy" id="1411021"/>
    <lineage>
        <taxon>Bacteria</taxon>
        <taxon>Pseudomonadati</taxon>
        <taxon>Bacteroidota</taxon>
        <taxon>Bacteroidia</taxon>
        <taxon>Bacteroidales</taxon>
        <taxon>Tannerellaceae</taxon>
        <taxon>Tannerella</taxon>
    </lineage>
</organism>
<evidence type="ECO:0000313" key="2">
    <source>
        <dbReference type="Proteomes" id="UP000018874"/>
    </source>
</evidence>
<dbReference type="Proteomes" id="UP000018874">
    <property type="component" value="Unassembled WGS sequence"/>
</dbReference>
<gene>
    <name evidence="1" type="ORF">T231_01405</name>
</gene>
<name>W2CX56_9BACT</name>
<accession>W2CX56</accession>
<dbReference type="EMBL" id="AYYD01000298">
    <property type="protein sequence ID" value="ETK11012.1"/>
    <property type="molecule type" value="Genomic_DNA"/>
</dbReference>
<reference evidence="1 2" key="1">
    <citation type="submission" date="2013-11" db="EMBL/GenBank/DDBJ databases">
        <title>Single cell genomics of uncultured Tannerella BU063 (oral taxon 286).</title>
        <authorList>
            <person name="Beall C.J."/>
            <person name="Campbell A.G."/>
            <person name="Griffen A.L."/>
            <person name="Podar M."/>
            <person name="Leys E.J."/>
        </authorList>
    </citation>
    <scope>NUCLEOTIDE SEQUENCE [LARGE SCALE GENOMIC DNA]</scope>
    <source>
        <strain evidence="1">Cell 6/7/9</strain>
    </source>
</reference>
<proteinExistence type="predicted"/>
<protein>
    <submittedName>
        <fullName evidence="1">Uncharacterized protein</fullName>
    </submittedName>
</protein>
<dbReference type="AlphaFoldDB" id="W2CX56"/>
<comment type="caution">
    <text evidence="1">The sequence shown here is derived from an EMBL/GenBank/DDBJ whole genome shotgun (WGS) entry which is preliminary data.</text>
</comment>